<dbReference type="SUPFAM" id="SSF48264">
    <property type="entry name" value="Cytochrome P450"/>
    <property type="match status" value="1"/>
</dbReference>
<dbReference type="CDD" id="cd20628">
    <property type="entry name" value="CYP4"/>
    <property type="match status" value="1"/>
</dbReference>
<feature type="binding site" description="axial binding residue" evidence="13">
    <location>
        <position position="448"/>
    </location>
    <ligand>
        <name>heme</name>
        <dbReference type="ChEBI" id="CHEBI:30413"/>
    </ligand>
    <ligandPart>
        <name>Fe</name>
        <dbReference type="ChEBI" id="CHEBI:18248"/>
    </ligandPart>
</feature>
<evidence type="ECO:0008006" key="18">
    <source>
        <dbReference type="Google" id="ProtNLM"/>
    </source>
</evidence>
<dbReference type="Proteomes" id="UP001152759">
    <property type="component" value="Chromosome 2"/>
</dbReference>
<dbReference type="KEGG" id="btab:109039807"/>
<comment type="similarity">
    <text evidence="4 14">Belongs to the cytochrome P450 family.</text>
</comment>
<dbReference type="Gene3D" id="1.10.630.10">
    <property type="entry name" value="Cytochrome P450"/>
    <property type="match status" value="1"/>
</dbReference>
<dbReference type="EMBL" id="OU963863">
    <property type="protein sequence ID" value="CAH0385655.1"/>
    <property type="molecule type" value="Genomic_DNA"/>
</dbReference>
<sequence>MISITILLIIVSAVAWVLHLVQPSTKFKRLGALIPGPKPYPLLGNIPNAGVDSKRINSVLSGIADKYGRTFRMFLGQDLMIFLSDPEDVEFILSKSKQLTKSRNSMIAGKPWIGEGLLIGPEDKWKMNRRRLLPAFHLKIIENFVPVFHKNSEKLIEEMSAFVDKGEVDITEPSAKFALRNICETAMGISLDSISDDDFYSKAVGELNAIFATKIFVPLFKNKLFYNLHPLGRREKQLLRYIDSITEKVIRSRRAECRKWDVEDGNDEHLAEGQRRRLIFLDLMLHIQKEDSSFTDQQIRDEVNTLMFAGHDTVSATTSFCLHLLSKHPEVQEKIYEEINAILGGSDRPPSLKDLQEMKYLEQVIKETLRMYSSVPMIGRCANADLQLKNGLIIPQNADIVLWLHRMHNDSQLYPNPSVFNPDNFSPENVQKRHPYSFLPFGGGSRDCIGMKYAYNELKVGLSNLARNFIFLPSETQTELYLITEIVLKTDSGIHVKIKRR</sequence>
<dbReference type="InterPro" id="IPR002401">
    <property type="entry name" value="Cyt_P450_E_grp-I"/>
</dbReference>
<keyword evidence="9 14" id="KW-0560">Oxidoreductase</keyword>
<comment type="cofactor">
    <cofactor evidence="1 13">
        <name>heme</name>
        <dbReference type="ChEBI" id="CHEBI:30413"/>
    </cofactor>
</comment>
<evidence type="ECO:0000256" key="4">
    <source>
        <dbReference type="ARBA" id="ARBA00010617"/>
    </source>
</evidence>
<evidence type="ECO:0000256" key="6">
    <source>
        <dbReference type="ARBA" id="ARBA00022723"/>
    </source>
</evidence>
<keyword evidence="11 14" id="KW-0503">Monooxygenase</keyword>
<evidence type="ECO:0000313" key="17">
    <source>
        <dbReference type="Proteomes" id="UP001152759"/>
    </source>
</evidence>
<dbReference type="GO" id="GO:0016705">
    <property type="term" value="F:oxidoreductase activity, acting on paired donors, with incorporation or reduction of molecular oxygen"/>
    <property type="evidence" value="ECO:0007669"/>
    <property type="project" value="InterPro"/>
</dbReference>
<dbReference type="Pfam" id="PF00067">
    <property type="entry name" value="p450"/>
    <property type="match status" value="1"/>
</dbReference>
<dbReference type="PRINTS" id="PR00463">
    <property type="entry name" value="EP450I"/>
</dbReference>
<evidence type="ECO:0000256" key="7">
    <source>
        <dbReference type="ARBA" id="ARBA00022824"/>
    </source>
</evidence>
<dbReference type="PROSITE" id="PS00086">
    <property type="entry name" value="CYTOCHROME_P450"/>
    <property type="match status" value="1"/>
</dbReference>
<evidence type="ECO:0000256" key="8">
    <source>
        <dbReference type="ARBA" id="ARBA00022848"/>
    </source>
</evidence>
<evidence type="ECO:0000256" key="2">
    <source>
        <dbReference type="ARBA" id="ARBA00004174"/>
    </source>
</evidence>
<keyword evidence="8" id="KW-0492">Microsome</keyword>
<dbReference type="InterPro" id="IPR036396">
    <property type="entry name" value="Cyt_P450_sf"/>
</dbReference>
<dbReference type="PRINTS" id="PR00385">
    <property type="entry name" value="P450"/>
</dbReference>
<keyword evidence="17" id="KW-1185">Reference proteome</keyword>
<dbReference type="InterPro" id="IPR017972">
    <property type="entry name" value="Cyt_P450_CS"/>
</dbReference>
<keyword evidence="10 13" id="KW-0408">Iron</keyword>
<evidence type="ECO:0000256" key="13">
    <source>
        <dbReference type="PIRSR" id="PIRSR602401-1"/>
    </source>
</evidence>
<evidence type="ECO:0000256" key="9">
    <source>
        <dbReference type="ARBA" id="ARBA00023002"/>
    </source>
</evidence>
<evidence type="ECO:0000256" key="11">
    <source>
        <dbReference type="ARBA" id="ARBA00023033"/>
    </source>
</evidence>
<keyword evidence="15" id="KW-0732">Signal</keyword>
<evidence type="ECO:0000256" key="5">
    <source>
        <dbReference type="ARBA" id="ARBA00022617"/>
    </source>
</evidence>
<dbReference type="AlphaFoldDB" id="A0A9P0A7N9"/>
<dbReference type="PANTHER" id="PTHR24291:SF189">
    <property type="entry name" value="CYTOCHROME P450 4C3-RELATED"/>
    <property type="match status" value="1"/>
</dbReference>
<keyword evidence="12" id="KW-0472">Membrane</keyword>
<evidence type="ECO:0000256" key="15">
    <source>
        <dbReference type="SAM" id="SignalP"/>
    </source>
</evidence>
<dbReference type="GO" id="GO:0005789">
    <property type="term" value="C:endoplasmic reticulum membrane"/>
    <property type="evidence" value="ECO:0007669"/>
    <property type="project" value="UniProtKB-SubCell"/>
</dbReference>
<feature type="chain" id="PRO_5040381449" description="Cytochrome P450" evidence="15">
    <location>
        <begin position="16"/>
        <end position="501"/>
    </location>
</feature>
<dbReference type="GO" id="GO:0020037">
    <property type="term" value="F:heme binding"/>
    <property type="evidence" value="ECO:0007669"/>
    <property type="project" value="InterPro"/>
</dbReference>
<keyword evidence="6 13" id="KW-0479">Metal-binding</keyword>
<gene>
    <name evidence="16" type="ORF">BEMITA_LOCUS4858</name>
</gene>
<evidence type="ECO:0000256" key="14">
    <source>
        <dbReference type="RuleBase" id="RU000461"/>
    </source>
</evidence>
<comment type="subcellular location">
    <subcellularLocation>
        <location evidence="3">Endoplasmic reticulum membrane</location>
        <topology evidence="3">Peripheral membrane protein</topology>
    </subcellularLocation>
    <subcellularLocation>
        <location evidence="2">Microsome membrane</location>
        <topology evidence="2">Peripheral membrane protein</topology>
    </subcellularLocation>
</comment>
<evidence type="ECO:0000256" key="12">
    <source>
        <dbReference type="ARBA" id="ARBA00023136"/>
    </source>
</evidence>
<dbReference type="InterPro" id="IPR001128">
    <property type="entry name" value="Cyt_P450"/>
</dbReference>
<evidence type="ECO:0000256" key="1">
    <source>
        <dbReference type="ARBA" id="ARBA00001971"/>
    </source>
</evidence>
<evidence type="ECO:0000256" key="10">
    <source>
        <dbReference type="ARBA" id="ARBA00023004"/>
    </source>
</evidence>
<dbReference type="GO" id="GO:0005506">
    <property type="term" value="F:iron ion binding"/>
    <property type="evidence" value="ECO:0007669"/>
    <property type="project" value="InterPro"/>
</dbReference>
<reference evidence="16" key="1">
    <citation type="submission" date="2021-12" db="EMBL/GenBank/DDBJ databases">
        <authorList>
            <person name="King R."/>
        </authorList>
    </citation>
    <scope>NUCLEOTIDE SEQUENCE</scope>
</reference>
<protein>
    <recommendedName>
        <fullName evidence="18">Cytochrome P450</fullName>
    </recommendedName>
</protein>
<keyword evidence="7" id="KW-0256">Endoplasmic reticulum</keyword>
<evidence type="ECO:0000256" key="3">
    <source>
        <dbReference type="ARBA" id="ARBA00004406"/>
    </source>
</evidence>
<feature type="signal peptide" evidence="15">
    <location>
        <begin position="1"/>
        <end position="15"/>
    </location>
</feature>
<organism evidence="16 17">
    <name type="scientific">Bemisia tabaci</name>
    <name type="common">Sweetpotato whitefly</name>
    <name type="synonym">Aleurodes tabaci</name>
    <dbReference type="NCBI Taxonomy" id="7038"/>
    <lineage>
        <taxon>Eukaryota</taxon>
        <taxon>Metazoa</taxon>
        <taxon>Ecdysozoa</taxon>
        <taxon>Arthropoda</taxon>
        <taxon>Hexapoda</taxon>
        <taxon>Insecta</taxon>
        <taxon>Pterygota</taxon>
        <taxon>Neoptera</taxon>
        <taxon>Paraneoptera</taxon>
        <taxon>Hemiptera</taxon>
        <taxon>Sternorrhyncha</taxon>
        <taxon>Aleyrodoidea</taxon>
        <taxon>Aleyrodidae</taxon>
        <taxon>Aleyrodinae</taxon>
        <taxon>Bemisia</taxon>
    </lineage>
</organism>
<dbReference type="GO" id="GO:0004497">
    <property type="term" value="F:monooxygenase activity"/>
    <property type="evidence" value="ECO:0007669"/>
    <property type="project" value="UniProtKB-KW"/>
</dbReference>
<name>A0A9P0A7N9_BEMTA</name>
<keyword evidence="5 13" id="KW-0349">Heme</keyword>
<dbReference type="InterPro" id="IPR050196">
    <property type="entry name" value="Cytochrome_P450_Monoox"/>
</dbReference>
<evidence type="ECO:0000313" key="16">
    <source>
        <dbReference type="EMBL" id="CAH0385655.1"/>
    </source>
</evidence>
<dbReference type="FunFam" id="1.10.630.10:FF:000182">
    <property type="entry name" value="Cytochrome P450 3A4"/>
    <property type="match status" value="1"/>
</dbReference>
<proteinExistence type="inferred from homology"/>
<dbReference type="PANTHER" id="PTHR24291">
    <property type="entry name" value="CYTOCHROME P450 FAMILY 4"/>
    <property type="match status" value="1"/>
</dbReference>
<accession>A0A9P0A7N9</accession>